<gene>
    <name evidence="7" type="ORF">K504DRAFT_503243</name>
</gene>
<comment type="subcellular location">
    <subcellularLocation>
        <location evidence="1">Membrane</location>
        <topology evidence="1">Multi-pass membrane protein</topology>
    </subcellularLocation>
</comment>
<keyword evidence="5 6" id="KW-0472">Membrane</keyword>
<keyword evidence="3 6" id="KW-0812">Transmembrane</keyword>
<evidence type="ECO:0000256" key="3">
    <source>
        <dbReference type="ARBA" id="ARBA00022692"/>
    </source>
</evidence>
<evidence type="ECO:0000256" key="5">
    <source>
        <dbReference type="ARBA" id="ARBA00023136"/>
    </source>
</evidence>
<accession>A0A6G1K6Q4</accession>
<dbReference type="EMBL" id="MU005772">
    <property type="protein sequence ID" value="KAF2708057.1"/>
    <property type="molecule type" value="Genomic_DNA"/>
</dbReference>
<organism evidence="7 8">
    <name type="scientific">Pleomassaria siparia CBS 279.74</name>
    <dbReference type="NCBI Taxonomy" id="1314801"/>
    <lineage>
        <taxon>Eukaryota</taxon>
        <taxon>Fungi</taxon>
        <taxon>Dikarya</taxon>
        <taxon>Ascomycota</taxon>
        <taxon>Pezizomycotina</taxon>
        <taxon>Dothideomycetes</taxon>
        <taxon>Pleosporomycetidae</taxon>
        <taxon>Pleosporales</taxon>
        <taxon>Pleomassariaceae</taxon>
        <taxon>Pleomassaria</taxon>
    </lineage>
</organism>
<sequence>MSTAVQDNIDGVFNLSVDPDIAAHGSCSSVYEEKTSNGPWRRVKGKLQLEPQPGIYAPGRWSNVDLDPTPPEQQIWGSWSYVFYWANDAISPGLVLVIIALGHFLMAIGLTLNGVVVGTKDKIPFPIQSRASFGFFFAFFIVAIRMCVLYTILIAIWPQFKNVPNHLPDSANITTQTMTAYPLYLFILSAVPLDPPEESEMVLCY</sequence>
<proteinExistence type="inferred from homology"/>
<evidence type="ECO:0000256" key="2">
    <source>
        <dbReference type="ARBA" id="ARBA00008974"/>
    </source>
</evidence>
<protein>
    <submittedName>
        <fullName evidence="7">Uncharacterized protein</fullName>
    </submittedName>
</protein>
<dbReference type="AlphaFoldDB" id="A0A6G1K6Q4"/>
<evidence type="ECO:0000256" key="1">
    <source>
        <dbReference type="ARBA" id="ARBA00004141"/>
    </source>
</evidence>
<evidence type="ECO:0000256" key="4">
    <source>
        <dbReference type="ARBA" id="ARBA00022989"/>
    </source>
</evidence>
<keyword evidence="8" id="KW-1185">Reference proteome</keyword>
<dbReference type="PANTHER" id="PTHR30618">
    <property type="entry name" value="NCS1 FAMILY PURINE/PYRIMIDINE TRANSPORTER"/>
    <property type="match status" value="1"/>
</dbReference>
<dbReference type="Gene3D" id="1.10.4160.10">
    <property type="entry name" value="Hydantoin permease"/>
    <property type="match status" value="1"/>
</dbReference>
<evidence type="ECO:0000256" key="6">
    <source>
        <dbReference type="SAM" id="Phobius"/>
    </source>
</evidence>
<comment type="similarity">
    <text evidence="2">Belongs to the purine-cytosine permease (2.A.39) family.</text>
</comment>
<reference evidence="7" key="1">
    <citation type="journal article" date="2020" name="Stud. Mycol.">
        <title>101 Dothideomycetes genomes: a test case for predicting lifestyles and emergence of pathogens.</title>
        <authorList>
            <person name="Haridas S."/>
            <person name="Albert R."/>
            <person name="Binder M."/>
            <person name="Bloem J."/>
            <person name="Labutti K."/>
            <person name="Salamov A."/>
            <person name="Andreopoulos B."/>
            <person name="Baker S."/>
            <person name="Barry K."/>
            <person name="Bills G."/>
            <person name="Bluhm B."/>
            <person name="Cannon C."/>
            <person name="Castanera R."/>
            <person name="Culley D."/>
            <person name="Daum C."/>
            <person name="Ezra D."/>
            <person name="Gonzalez J."/>
            <person name="Henrissat B."/>
            <person name="Kuo A."/>
            <person name="Liang C."/>
            <person name="Lipzen A."/>
            <person name="Lutzoni F."/>
            <person name="Magnuson J."/>
            <person name="Mondo S."/>
            <person name="Nolan M."/>
            <person name="Ohm R."/>
            <person name="Pangilinan J."/>
            <person name="Park H.-J."/>
            <person name="Ramirez L."/>
            <person name="Alfaro M."/>
            <person name="Sun H."/>
            <person name="Tritt A."/>
            <person name="Yoshinaga Y."/>
            <person name="Zwiers L.-H."/>
            <person name="Turgeon B."/>
            <person name="Goodwin S."/>
            <person name="Spatafora J."/>
            <person name="Crous P."/>
            <person name="Grigoriev I."/>
        </authorList>
    </citation>
    <scope>NUCLEOTIDE SEQUENCE</scope>
    <source>
        <strain evidence="7">CBS 279.74</strain>
    </source>
</reference>
<dbReference type="PANTHER" id="PTHR30618:SF0">
    <property type="entry name" value="PURINE-URACIL PERMEASE NCS1"/>
    <property type="match status" value="1"/>
</dbReference>
<name>A0A6G1K6Q4_9PLEO</name>
<evidence type="ECO:0000313" key="8">
    <source>
        <dbReference type="Proteomes" id="UP000799428"/>
    </source>
</evidence>
<feature type="transmembrane region" description="Helical" evidence="6">
    <location>
        <begin position="89"/>
        <end position="112"/>
    </location>
</feature>
<dbReference type="GO" id="GO:0005886">
    <property type="term" value="C:plasma membrane"/>
    <property type="evidence" value="ECO:0007669"/>
    <property type="project" value="TreeGrafter"/>
</dbReference>
<evidence type="ECO:0000313" key="7">
    <source>
        <dbReference type="EMBL" id="KAF2708057.1"/>
    </source>
</evidence>
<dbReference type="GO" id="GO:0015205">
    <property type="term" value="F:nucleobase transmembrane transporter activity"/>
    <property type="evidence" value="ECO:0007669"/>
    <property type="project" value="TreeGrafter"/>
</dbReference>
<feature type="transmembrane region" description="Helical" evidence="6">
    <location>
        <begin position="133"/>
        <end position="157"/>
    </location>
</feature>
<dbReference type="Pfam" id="PF02133">
    <property type="entry name" value="Transp_cyt_pur"/>
    <property type="match status" value="1"/>
</dbReference>
<dbReference type="InterPro" id="IPR001248">
    <property type="entry name" value="Pur-cyt_permease"/>
</dbReference>
<dbReference type="OrthoDB" id="2018619at2759"/>
<dbReference type="Proteomes" id="UP000799428">
    <property type="component" value="Unassembled WGS sequence"/>
</dbReference>
<dbReference type="InterPro" id="IPR045225">
    <property type="entry name" value="Uracil/uridine/allantoin_perm"/>
</dbReference>
<keyword evidence="4 6" id="KW-1133">Transmembrane helix</keyword>